<feature type="compositionally biased region" description="Basic and acidic residues" evidence="1">
    <location>
        <begin position="91"/>
        <end position="103"/>
    </location>
</feature>
<dbReference type="Proteomes" id="UP000837857">
    <property type="component" value="Chromosome 11"/>
</dbReference>
<evidence type="ECO:0000313" key="2">
    <source>
        <dbReference type="EMBL" id="CAH2040030.1"/>
    </source>
</evidence>
<protein>
    <submittedName>
        <fullName evidence="2">Uncharacterized protein</fullName>
    </submittedName>
</protein>
<feature type="region of interest" description="Disordered" evidence="1">
    <location>
        <begin position="157"/>
        <end position="214"/>
    </location>
</feature>
<keyword evidence="3" id="KW-1185">Reference proteome</keyword>
<feature type="compositionally biased region" description="Basic and acidic residues" evidence="1">
    <location>
        <begin position="187"/>
        <end position="208"/>
    </location>
</feature>
<sequence>MTIPLIVRADAGIARARIEMYAKRLADDVASERKRASVAAAIHTPDRVPNDKFALGLSQHGAPHRSGRVTRTQLPPPPPPSLVSPSLCPHPRRDFRTEPRSADRTSPQLLPSRLLLCAALCRAAELRGRLVFPSGIRGAVAAQRAIRSRVANAQGPICASKGRGEANGGPALSRDNEPSPVRHLRPTGRETPRQREMNGEPARNRSELARTSSGLGFPWTGERSGCRATTAAQILDFGNKLHLSRDKLSPAFCIASINCTTLGADCHATTTLMIGEAEEKSASSRPEASAAYHHGPLRRSDAVMSRNYFQATA</sequence>
<dbReference type="EMBL" id="OW152823">
    <property type="protein sequence ID" value="CAH2040030.1"/>
    <property type="molecule type" value="Genomic_DNA"/>
</dbReference>
<feature type="region of interest" description="Disordered" evidence="1">
    <location>
        <begin position="277"/>
        <end position="296"/>
    </location>
</feature>
<evidence type="ECO:0000256" key="1">
    <source>
        <dbReference type="SAM" id="MobiDB-lite"/>
    </source>
</evidence>
<organism evidence="2 3">
    <name type="scientific">Iphiclides podalirius</name>
    <name type="common">scarce swallowtail</name>
    <dbReference type="NCBI Taxonomy" id="110791"/>
    <lineage>
        <taxon>Eukaryota</taxon>
        <taxon>Metazoa</taxon>
        <taxon>Ecdysozoa</taxon>
        <taxon>Arthropoda</taxon>
        <taxon>Hexapoda</taxon>
        <taxon>Insecta</taxon>
        <taxon>Pterygota</taxon>
        <taxon>Neoptera</taxon>
        <taxon>Endopterygota</taxon>
        <taxon>Lepidoptera</taxon>
        <taxon>Glossata</taxon>
        <taxon>Ditrysia</taxon>
        <taxon>Papilionoidea</taxon>
        <taxon>Papilionidae</taxon>
        <taxon>Papilioninae</taxon>
        <taxon>Iphiclides</taxon>
    </lineage>
</organism>
<evidence type="ECO:0000313" key="3">
    <source>
        <dbReference type="Proteomes" id="UP000837857"/>
    </source>
</evidence>
<feature type="non-terminal residue" evidence="2">
    <location>
        <position position="313"/>
    </location>
</feature>
<name>A0ABN8HW10_9NEOP</name>
<gene>
    <name evidence="2" type="ORF">IPOD504_LOCUS2218</name>
</gene>
<reference evidence="2" key="1">
    <citation type="submission" date="2022-03" db="EMBL/GenBank/DDBJ databases">
        <authorList>
            <person name="Martin H S."/>
        </authorList>
    </citation>
    <scope>NUCLEOTIDE SEQUENCE</scope>
</reference>
<feature type="region of interest" description="Disordered" evidence="1">
    <location>
        <begin position="50"/>
        <end position="106"/>
    </location>
</feature>
<accession>A0ABN8HW10</accession>
<proteinExistence type="predicted"/>